<reference evidence="2" key="1">
    <citation type="submission" date="2018-07" db="EMBL/GenBank/DDBJ databases">
        <authorList>
            <person name="Quirk P.G."/>
            <person name="Krulwich T.A."/>
        </authorList>
    </citation>
    <scope>NUCLEOTIDE SEQUENCE</scope>
</reference>
<name>A0A386AYJ2_9CHLO</name>
<reference evidence="2" key="2">
    <citation type="journal article" date="2019" name="Mol. Phylogenet. Evol.">
        <title>Reassessment of the classification of bryopsidales (chlorophyta) based on chloroplast phylogenomic analyses.</title>
        <authorList>
            <person name="Cremen M.C."/>
            <person name="Leliaert F."/>
            <person name="West J."/>
            <person name="Lam D.W."/>
            <person name="Shimada S."/>
            <person name="Lopez-Bautista J.M."/>
            <person name="Verbruggen H."/>
        </authorList>
    </citation>
    <scope>NUCLEOTIDE SEQUENCE</scope>
</reference>
<keyword evidence="1" id="KW-0472">Membrane</keyword>
<dbReference type="AlphaFoldDB" id="A0A386AYJ2"/>
<sequence length="99" mass="11926">MLLIAYGTLILGPKQVFYFDNKLKFVLQLSTFLIYLVYFGNPKGVLQTFIEYFIELLYHFILQIIFKNQYQLKFVIFKIIFGWFAFFYTISSFLTCKIK</sequence>
<keyword evidence="2" id="KW-0934">Plastid</keyword>
<keyword evidence="2" id="KW-0150">Chloroplast</keyword>
<evidence type="ECO:0000256" key="1">
    <source>
        <dbReference type="SAM" id="Phobius"/>
    </source>
</evidence>
<proteinExistence type="predicted"/>
<gene>
    <name evidence="2" type="primary">orf99</name>
</gene>
<accession>A0A386AYJ2</accession>
<feature type="transmembrane region" description="Helical" evidence="1">
    <location>
        <begin position="72"/>
        <end position="94"/>
    </location>
</feature>
<keyword evidence="1" id="KW-1133">Transmembrane helix</keyword>
<protein>
    <submittedName>
        <fullName evidence="2">Uncharacterized protein</fullName>
    </submittedName>
</protein>
<keyword evidence="1" id="KW-0812">Transmembrane</keyword>
<dbReference type="EMBL" id="MH591097">
    <property type="protein sequence ID" value="AYC64503.1"/>
    <property type="molecule type" value="Genomic_DNA"/>
</dbReference>
<geneLocation type="chloroplast" evidence="2"/>
<evidence type="ECO:0000313" key="2">
    <source>
        <dbReference type="EMBL" id="AYC64503.1"/>
    </source>
</evidence>
<organism evidence="2">
    <name type="scientific">Pseudochlorodesmis sp. HV01306c</name>
    <dbReference type="NCBI Taxonomy" id="2358490"/>
    <lineage>
        <taxon>Eukaryota</taxon>
        <taxon>Viridiplantae</taxon>
        <taxon>Chlorophyta</taxon>
        <taxon>core chlorophytes</taxon>
        <taxon>Ulvophyceae</taxon>
        <taxon>TCBD clade</taxon>
        <taxon>Bryopsidales</taxon>
        <taxon>Bryopsidineae</taxon>
        <taxon>Bryopsidaceae</taxon>
        <taxon>Pseudochlorodesmis</taxon>
    </lineage>
</organism>